<keyword evidence="1" id="KW-1133">Transmembrane helix</keyword>
<comment type="caution">
    <text evidence="2">The sequence shown here is derived from an EMBL/GenBank/DDBJ whole genome shotgun (WGS) entry which is preliminary data.</text>
</comment>
<keyword evidence="1" id="KW-0472">Membrane</keyword>
<sequence length="215" mass="23521">MRGTSQSWDHFKLEYITFQTSQITFCSSTTDASAFAQIYLHFLHPHIIPSFKYCSGNKQFPRLQQLQLRMVTLRLMTSVRNFLQLNMFSTKTFFIVLVAVVCVQGVSAATLAPATIIACSGSLNPPNGCVTIPVVSDKCIILTGDLNFLNKNVSNVEVPDGFVCSLYEECECLGSQNAHDVVVLTGGSWNMTSVPGIAGIQDFNDMTSSLTCSPV</sequence>
<evidence type="ECO:0000313" key="2">
    <source>
        <dbReference type="EMBL" id="KAJ4474716.1"/>
    </source>
</evidence>
<dbReference type="Proteomes" id="UP001150238">
    <property type="component" value="Unassembled WGS sequence"/>
</dbReference>
<dbReference type="AlphaFoldDB" id="A0A9W9A6N2"/>
<gene>
    <name evidence="2" type="ORF">C8J55DRAFT_518425</name>
</gene>
<reference evidence="2" key="2">
    <citation type="journal article" date="2023" name="Proc. Natl. Acad. Sci. U.S.A.">
        <title>A global phylogenomic analysis of the shiitake genus Lentinula.</title>
        <authorList>
            <person name="Sierra-Patev S."/>
            <person name="Min B."/>
            <person name="Naranjo-Ortiz M."/>
            <person name="Looney B."/>
            <person name="Konkel Z."/>
            <person name="Slot J.C."/>
            <person name="Sakamoto Y."/>
            <person name="Steenwyk J.L."/>
            <person name="Rokas A."/>
            <person name="Carro J."/>
            <person name="Camarero S."/>
            <person name="Ferreira P."/>
            <person name="Molpeceres G."/>
            <person name="Ruiz-Duenas F.J."/>
            <person name="Serrano A."/>
            <person name="Henrissat B."/>
            <person name="Drula E."/>
            <person name="Hughes K.W."/>
            <person name="Mata J.L."/>
            <person name="Ishikawa N.K."/>
            <person name="Vargas-Isla R."/>
            <person name="Ushijima S."/>
            <person name="Smith C.A."/>
            <person name="Donoghue J."/>
            <person name="Ahrendt S."/>
            <person name="Andreopoulos W."/>
            <person name="He G."/>
            <person name="LaButti K."/>
            <person name="Lipzen A."/>
            <person name="Ng V."/>
            <person name="Riley R."/>
            <person name="Sandor L."/>
            <person name="Barry K."/>
            <person name="Martinez A.T."/>
            <person name="Xiao Y."/>
            <person name="Gibbons J.G."/>
            <person name="Terashima K."/>
            <person name="Grigoriev I.V."/>
            <person name="Hibbett D."/>
        </authorList>
    </citation>
    <scope>NUCLEOTIDE SEQUENCE</scope>
    <source>
        <strain evidence="2">Sp2 HRB7682 ss15</strain>
    </source>
</reference>
<evidence type="ECO:0000256" key="1">
    <source>
        <dbReference type="SAM" id="Phobius"/>
    </source>
</evidence>
<organism evidence="2 3">
    <name type="scientific">Lentinula lateritia</name>
    <dbReference type="NCBI Taxonomy" id="40482"/>
    <lineage>
        <taxon>Eukaryota</taxon>
        <taxon>Fungi</taxon>
        <taxon>Dikarya</taxon>
        <taxon>Basidiomycota</taxon>
        <taxon>Agaricomycotina</taxon>
        <taxon>Agaricomycetes</taxon>
        <taxon>Agaricomycetidae</taxon>
        <taxon>Agaricales</taxon>
        <taxon>Marasmiineae</taxon>
        <taxon>Omphalotaceae</taxon>
        <taxon>Lentinula</taxon>
    </lineage>
</organism>
<dbReference type="EMBL" id="JANVFS010000023">
    <property type="protein sequence ID" value="KAJ4474716.1"/>
    <property type="molecule type" value="Genomic_DNA"/>
</dbReference>
<name>A0A9W9A6N2_9AGAR</name>
<evidence type="ECO:0000313" key="3">
    <source>
        <dbReference type="Proteomes" id="UP001150238"/>
    </source>
</evidence>
<proteinExistence type="predicted"/>
<protein>
    <submittedName>
        <fullName evidence="2">Uncharacterized protein</fullName>
    </submittedName>
</protein>
<keyword evidence="1" id="KW-0812">Transmembrane</keyword>
<feature type="transmembrane region" description="Helical" evidence="1">
    <location>
        <begin position="93"/>
        <end position="117"/>
    </location>
</feature>
<reference evidence="2" key="1">
    <citation type="submission" date="2022-08" db="EMBL/GenBank/DDBJ databases">
        <authorList>
            <consortium name="DOE Joint Genome Institute"/>
            <person name="Min B."/>
            <person name="Riley R."/>
            <person name="Sierra-Patev S."/>
            <person name="Naranjo-Ortiz M."/>
            <person name="Looney B."/>
            <person name="Konkel Z."/>
            <person name="Slot J.C."/>
            <person name="Sakamoto Y."/>
            <person name="Steenwyk J.L."/>
            <person name="Rokas A."/>
            <person name="Carro J."/>
            <person name="Camarero S."/>
            <person name="Ferreira P."/>
            <person name="Molpeceres G."/>
            <person name="Ruiz-Duenas F.J."/>
            <person name="Serrano A."/>
            <person name="Henrissat B."/>
            <person name="Drula E."/>
            <person name="Hughes K.W."/>
            <person name="Mata J.L."/>
            <person name="Ishikawa N.K."/>
            <person name="Vargas-Isla R."/>
            <person name="Ushijima S."/>
            <person name="Smith C.A."/>
            <person name="Ahrendt S."/>
            <person name="Andreopoulos W."/>
            <person name="He G."/>
            <person name="Labutti K."/>
            <person name="Lipzen A."/>
            <person name="Ng V."/>
            <person name="Sandor L."/>
            <person name="Barry K."/>
            <person name="Martinez A.T."/>
            <person name="Xiao Y."/>
            <person name="Gibbons J.G."/>
            <person name="Terashima K."/>
            <person name="Hibbett D.S."/>
            <person name="Grigoriev I.V."/>
        </authorList>
    </citation>
    <scope>NUCLEOTIDE SEQUENCE</scope>
    <source>
        <strain evidence="2">Sp2 HRB7682 ss15</strain>
    </source>
</reference>
<accession>A0A9W9A6N2</accession>